<reference evidence="2" key="1">
    <citation type="submission" date="2016-01" db="EMBL/GenBank/DDBJ databases">
        <authorList>
            <person name="Peeters C."/>
        </authorList>
    </citation>
    <scope>NUCLEOTIDE SEQUENCE [LARGE SCALE GENOMIC DNA]</scope>
    <source>
        <strain evidence="2">LMG 22934</strain>
    </source>
</reference>
<accession>A0A158ET78</accession>
<feature type="transmembrane region" description="Helical" evidence="1">
    <location>
        <begin position="36"/>
        <end position="57"/>
    </location>
</feature>
<feature type="transmembrane region" description="Helical" evidence="1">
    <location>
        <begin position="6"/>
        <end position="24"/>
    </location>
</feature>
<evidence type="ECO:0000256" key="1">
    <source>
        <dbReference type="SAM" id="Phobius"/>
    </source>
</evidence>
<protein>
    <submittedName>
        <fullName evidence="2">Uncharacterized protein</fullName>
    </submittedName>
</protein>
<sequence>MPIHFQSSHLVAVIAIGLLTALPLTVRLRPQSWRGVLFKALVANIGAFAAVIAFEILTE</sequence>
<proteinExistence type="predicted"/>
<evidence type="ECO:0000313" key="3">
    <source>
        <dbReference type="Proteomes" id="UP000054977"/>
    </source>
</evidence>
<dbReference type="OrthoDB" id="9135219at2"/>
<comment type="caution">
    <text evidence="2">The sequence shown here is derived from an EMBL/GenBank/DDBJ whole genome shotgun (WGS) entry which is preliminary data.</text>
</comment>
<keyword evidence="1" id="KW-1133">Transmembrane helix</keyword>
<dbReference type="EMBL" id="FCNW02000001">
    <property type="protein sequence ID" value="SAL09840.1"/>
    <property type="molecule type" value="Genomic_DNA"/>
</dbReference>
<keyword evidence="3" id="KW-1185">Reference proteome</keyword>
<dbReference type="Proteomes" id="UP000054977">
    <property type="component" value="Unassembled WGS sequence"/>
</dbReference>
<dbReference type="RefSeq" id="WP_087665267.1">
    <property type="nucleotide sequence ID" value="NZ_FCNW02000001.1"/>
</dbReference>
<dbReference type="AlphaFoldDB" id="A0A158ET78"/>
<gene>
    <name evidence="2" type="ORF">AWB65_00081</name>
</gene>
<evidence type="ECO:0000313" key="2">
    <source>
        <dbReference type="EMBL" id="SAL09840.1"/>
    </source>
</evidence>
<dbReference type="STRING" id="326474.AWB65_00081"/>
<keyword evidence="1" id="KW-0812">Transmembrane</keyword>
<keyword evidence="1" id="KW-0472">Membrane</keyword>
<name>A0A158ET78_9BURK</name>
<organism evidence="2 3">
    <name type="scientific">Caballeronia humi</name>
    <dbReference type="NCBI Taxonomy" id="326474"/>
    <lineage>
        <taxon>Bacteria</taxon>
        <taxon>Pseudomonadati</taxon>
        <taxon>Pseudomonadota</taxon>
        <taxon>Betaproteobacteria</taxon>
        <taxon>Burkholderiales</taxon>
        <taxon>Burkholderiaceae</taxon>
        <taxon>Caballeronia</taxon>
    </lineage>
</organism>